<dbReference type="PANTHER" id="PTHR13604:SF0">
    <property type="entry name" value="ABASIC SITE PROCESSING PROTEIN HMCES"/>
    <property type="match status" value="1"/>
</dbReference>
<evidence type="ECO:0000313" key="10">
    <source>
        <dbReference type="EMBL" id="GJD48691.1"/>
    </source>
</evidence>
<gene>
    <name evidence="10" type="ORF">OPKNFCMD_1414</name>
</gene>
<evidence type="ECO:0000256" key="1">
    <source>
        <dbReference type="ARBA" id="ARBA00008136"/>
    </source>
</evidence>
<evidence type="ECO:0000313" key="11">
    <source>
        <dbReference type="Proteomes" id="UP001055167"/>
    </source>
</evidence>
<evidence type="ECO:0000256" key="3">
    <source>
        <dbReference type="ARBA" id="ARBA00022763"/>
    </source>
</evidence>
<reference evidence="10" key="1">
    <citation type="journal article" date="2021" name="Front. Microbiol.">
        <title>Comprehensive Comparative Genomics and Phenotyping of Methylobacterium Species.</title>
        <authorList>
            <person name="Alessa O."/>
            <person name="Ogura Y."/>
            <person name="Fujitani Y."/>
            <person name="Takami H."/>
            <person name="Hayashi T."/>
            <person name="Sahin N."/>
            <person name="Tani A."/>
        </authorList>
    </citation>
    <scope>NUCLEOTIDE SEQUENCE</scope>
    <source>
        <strain evidence="10">KCTC 52305</strain>
    </source>
</reference>
<comment type="similarity">
    <text evidence="1 8">Belongs to the SOS response-associated peptidase family.</text>
</comment>
<reference evidence="10" key="2">
    <citation type="submission" date="2021-08" db="EMBL/GenBank/DDBJ databases">
        <authorList>
            <person name="Tani A."/>
            <person name="Ola A."/>
            <person name="Ogura Y."/>
            <person name="Katsura K."/>
            <person name="Hayashi T."/>
        </authorList>
    </citation>
    <scope>NUCLEOTIDE SEQUENCE</scope>
    <source>
        <strain evidence="10">KCTC 52305</strain>
    </source>
</reference>
<dbReference type="Gene3D" id="3.90.1680.10">
    <property type="entry name" value="SOS response associated peptidase-like"/>
    <property type="match status" value="1"/>
</dbReference>
<evidence type="ECO:0000256" key="7">
    <source>
        <dbReference type="ARBA" id="ARBA00023239"/>
    </source>
</evidence>
<dbReference type="Pfam" id="PF02586">
    <property type="entry name" value="SRAP"/>
    <property type="match status" value="1"/>
</dbReference>
<keyword evidence="7" id="KW-0456">Lyase</keyword>
<feature type="region of interest" description="Disordered" evidence="9">
    <location>
        <begin position="211"/>
        <end position="280"/>
    </location>
</feature>
<proteinExistence type="inferred from homology"/>
<evidence type="ECO:0000256" key="9">
    <source>
        <dbReference type="SAM" id="MobiDB-lite"/>
    </source>
</evidence>
<keyword evidence="11" id="KW-1185">Reference proteome</keyword>
<keyword evidence="2 8" id="KW-0645">Protease</keyword>
<keyword evidence="4 8" id="KW-0378">Hydrolase</keyword>
<evidence type="ECO:0000256" key="8">
    <source>
        <dbReference type="RuleBase" id="RU364100"/>
    </source>
</evidence>
<dbReference type="Proteomes" id="UP001055167">
    <property type="component" value="Unassembled WGS sequence"/>
</dbReference>
<dbReference type="PANTHER" id="PTHR13604">
    <property type="entry name" value="DC12-RELATED"/>
    <property type="match status" value="1"/>
</dbReference>
<name>A0ABQ4QTP0_9HYPH</name>
<sequence length="280" mass="29668">MCGRFFVASPPDVFREFYGYPEQPNFPPRHNVAPTQPVAVVTAEHGRRRFALMRWGLLPAWVKDPGDFPLLINARIETAAGKPSFRNALRYRRCVFLADGFYEWRRDGGRGQAPFAIRRAGGGPMALAGLWETWSGRDGSEIDTAAIVTCGANGLLAAIHERMPAILAPEDVGRWLDWRGADAGAAAALCRPCPEAWLTLAAVSPRVNDVRNDDPGLAEPAEPAAGPHAPAAADPRPSAAAAPRPSAAADPRPSAAADPRPAAAAAPPPPASGDAQGRLL</sequence>
<keyword evidence="6" id="KW-0238">DNA-binding</keyword>
<feature type="compositionally biased region" description="Low complexity" evidence="9">
    <location>
        <begin position="218"/>
        <end position="265"/>
    </location>
</feature>
<keyword evidence="5" id="KW-0190">Covalent protein-DNA linkage</keyword>
<dbReference type="SUPFAM" id="SSF143081">
    <property type="entry name" value="BB1717-like"/>
    <property type="match status" value="1"/>
</dbReference>
<evidence type="ECO:0000256" key="2">
    <source>
        <dbReference type="ARBA" id="ARBA00022670"/>
    </source>
</evidence>
<evidence type="ECO:0000256" key="6">
    <source>
        <dbReference type="ARBA" id="ARBA00023125"/>
    </source>
</evidence>
<evidence type="ECO:0000256" key="4">
    <source>
        <dbReference type="ARBA" id="ARBA00022801"/>
    </source>
</evidence>
<organism evidence="10 11">
    <name type="scientific">Methylobacterium crusticola</name>
    <dbReference type="NCBI Taxonomy" id="1697972"/>
    <lineage>
        <taxon>Bacteria</taxon>
        <taxon>Pseudomonadati</taxon>
        <taxon>Pseudomonadota</taxon>
        <taxon>Alphaproteobacteria</taxon>
        <taxon>Hyphomicrobiales</taxon>
        <taxon>Methylobacteriaceae</taxon>
        <taxon>Methylobacterium</taxon>
    </lineage>
</organism>
<dbReference type="EC" id="3.4.-.-" evidence="8"/>
<dbReference type="InterPro" id="IPR036590">
    <property type="entry name" value="SRAP-like"/>
</dbReference>
<comment type="caution">
    <text evidence="10">The sequence shown here is derived from an EMBL/GenBank/DDBJ whole genome shotgun (WGS) entry which is preliminary data.</text>
</comment>
<dbReference type="EMBL" id="BPQH01000004">
    <property type="protein sequence ID" value="GJD48691.1"/>
    <property type="molecule type" value="Genomic_DNA"/>
</dbReference>
<accession>A0ABQ4QTP0</accession>
<keyword evidence="3" id="KW-0227">DNA damage</keyword>
<evidence type="ECO:0000256" key="5">
    <source>
        <dbReference type="ARBA" id="ARBA00023124"/>
    </source>
</evidence>
<protein>
    <recommendedName>
        <fullName evidence="8">Abasic site processing protein</fullName>
        <ecNumber evidence="8">3.4.-.-</ecNumber>
    </recommendedName>
</protein>
<dbReference type="InterPro" id="IPR003738">
    <property type="entry name" value="SRAP"/>
</dbReference>